<organism evidence="3 4">
    <name type="scientific">Armillaria borealis</name>
    <dbReference type="NCBI Taxonomy" id="47425"/>
    <lineage>
        <taxon>Eukaryota</taxon>
        <taxon>Fungi</taxon>
        <taxon>Dikarya</taxon>
        <taxon>Basidiomycota</taxon>
        <taxon>Agaricomycotina</taxon>
        <taxon>Agaricomycetes</taxon>
        <taxon>Agaricomycetidae</taxon>
        <taxon>Agaricales</taxon>
        <taxon>Marasmiineae</taxon>
        <taxon>Physalacriaceae</taxon>
        <taxon>Armillaria</taxon>
    </lineage>
</organism>
<protein>
    <recommendedName>
        <fullName evidence="2">HNH nuclease domain-containing protein</fullName>
    </recommendedName>
</protein>
<dbReference type="Pfam" id="PF13391">
    <property type="entry name" value="HNH_2"/>
    <property type="match status" value="1"/>
</dbReference>
<evidence type="ECO:0000256" key="1">
    <source>
        <dbReference type="SAM" id="MobiDB-lite"/>
    </source>
</evidence>
<evidence type="ECO:0000259" key="2">
    <source>
        <dbReference type="Pfam" id="PF13391"/>
    </source>
</evidence>
<accession>A0AA39J1M0</accession>
<keyword evidence="4" id="KW-1185">Reference proteome</keyword>
<name>A0AA39J1M0_9AGAR</name>
<sequence length="254" mass="28296">MKLALSQEIQWRTPDSSDPPSPQLLDKLGHRIQEALETHKEAKDLALVRDGFRCVVTGIYDRTTLSEVSASPDEIREALHTECAHVVPESTYFHVSDQDPSNTKLDYAASVLEVSKCFGYDVEQLNGAKVHSLYNVMTMEANVHESFKRLGIWFEKTGRITLILYLAKVTNCYKLRCIYALHLWPTEVTFTTPDNENLPLVTACARVAHLSGAAQYIDKLDHDVEDLGVLAENGSSGEVLIGALLNRMGSSFDV</sequence>
<dbReference type="InterPro" id="IPR003615">
    <property type="entry name" value="HNH_nuc"/>
</dbReference>
<feature type="domain" description="HNH nuclease" evidence="2">
    <location>
        <begin position="54"/>
        <end position="149"/>
    </location>
</feature>
<dbReference type="EMBL" id="JAUEPT010000071">
    <property type="protein sequence ID" value="KAK0434466.1"/>
    <property type="molecule type" value="Genomic_DNA"/>
</dbReference>
<evidence type="ECO:0000313" key="4">
    <source>
        <dbReference type="Proteomes" id="UP001175226"/>
    </source>
</evidence>
<gene>
    <name evidence="3" type="ORF">EV421DRAFT_1892740</name>
</gene>
<evidence type="ECO:0000313" key="3">
    <source>
        <dbReference type="EMBL" id="KAK0434466.1"/>
    </source>
</evidence>
<comment type="caution">
    <text evidence="3">The sequence shown here is derived from an EMBL/GenBank/DDBJ whole genome shotgun (WGS) entry which is preliminary data.</text>
</comment>
<reference evidence="3" key="1">
    <citation type="submission" date="2023-06" db="EMBL/GenBank/DDBJ databases">
        <authorList>
            <consortium name="Lawrence Berkeley National Laboratory"/>
            <person name="Ahrendt S."/>
            <person name="Sahu N."/>
            <person name="Indic B."/>
            <person name="Wong-Bajracharya J."/>
            <person name="Merenyi Z."/>
            <person name="Ke H.-M."/>
            <person name="Monk M."/>
            <person name="Kocsube S."/>
            <person name="Drula E."/>
            <person name="Lipzen A."/>
            <person name="Balint B."/>
            <person name="Henrissat B."/>
            <person name="Andreopoulos B."/>
            <person name="Martin F.M."/>
            <person name="Harder C.B."/>
            <person name="Rigling D."/>
            <person name="Ford K.L."/>
            <person name="Foster G.D."/>
            <person name="Pangilinan J."/>
            <person name="Papanicolaou A."/>
            <person name="Barry K."/>
            <person name="LaButti K."/>
            <person name="Viragh M."/>
            <person name="Koriabine M."/>
            <person name="Yan M."/>
            <person name="Riley R."/>
            <person name="Champramary S."/>
            <person name="Plett K.L."/>
            <person name="Tsai I.J."/>
            <person name="Slot J."/>
            <person name="Sipos G."/>
            <person name="Plett J."/>
            <person name="Nagy L.G."/>
            <person name="Grigoriev I.V."/>
        </authorList>
    </citation>
    <scope>NUCLEOTIDE SEQUENCE</scope>
    <source>
        <strain evidence="3">FPL87.14</strain>
    </source>
</reference>
<feature type="region of interest" description="Disordered" evidence="1">
    <location>
        <begin position="1"/>
        <end position="21"/>
    </location>
</feature>
<dbReference type="AlphaFoldDB" id="A0AA39J1M0"/>
<proteinExistence type="predicted"/>
<dbReference type="Proteomes" id="UP001175226">
    <property type="component" value="Unassembled WGS sequence"/>
</dbReference>